<feature type="region of interest" description="Disordered" evidence="1">
    <location>
        <begin position="60"/>
        <end position="80"/>
    </location>
</feature>
<evidence type="ECO:0000313" key="3">
    <source>
        <dbReference type="EMBL" id="TKC94590.1"/>
    </source>
</evidence>
<name>A0A4U1IKW1_9BACT</name>
<feature type="compositionally biased region" description="Pro residues" evidence="1">
    <location>
        <begin position="60"/>
        <end position="75"/>
    </location>
</feature>
<dbReference type="EMBL" id="SSMQ01000109">
    <property type="protein sequence ID" value="TKC94590.1"/>
    <property type="molecule type" value="Genomic_DNA"/>
</dbReference>
<evidence type="ECO:0000256" key="2">
    <source>
        <dbReference type="SAM" id="SignalP"/>
    </source>
</evidence>
<dbReference type="AlphaFoldDB" id="A0A4U1IKW1"/>
<dbReference type="PROSITE" id="PS51257">
    <property type="entry name" value="PROKAR_LIPOPROTEIN"/>
    <property type="match status" value="1"/>
</dbReference>
<reference evidence="3 4" key="1">
    <citation type="submission" date="2019-04" db="EMBL/GenBank/DDBJ databases">
        <authorList>
            <person name="Li Y."/>
            <person name="Wang J."/>
        </authorList>
    </citation>
    <scope>NUCLEOTIDE SEQUENCE [LARGE SCALE GENOMIC DNA]</scope>
    <source>
        <strain evidence="3 4">DSM 14668</strain>
    </source>
</reference>
<evidence type="ECO:0000313" key="4">
    <source>
        <dbReference type="Proteomes" id="UP000309215"/>
    </source>
</evidence>
<keyword evidence="4" id="KW-1185">Reference proteome</keyword>
<feature type="chain" id="PRO_5020257359" evidence="2">
    <location>
        <begin position="21"/>
        <end position="381"/>
    </location>
</feature>
<keyword evidence="2" id="KW-0732">Signal</keyword>
<protein>
    <submittedName>
        <fullName evidence="3">Uncharacterized protein</fullName>
    </submittedName>
</protein>
<sequence>MKARWILVLVLLGLGGVVFAGCEHTCKPGWASIDNRDRQMFPDVDSDWICLGLSLPPPPPPPPPDLGGYKPPDPPGPKDPEAVARAAIFIESCQPYDYDSDVNSRIDRTYSAIMARSFDRALAERVNCFKDKTNGCEAVRECLGYLQTPDEPTAEPGCKDGVSMRRVGSPPDLRNRWLDCAGLGLQCYDVPYPSCGLPEFSCDAETFVPHCTSDEAPRNCIGHAEVGTDSWHTAPSCAGFGLTCAADASEARCTGLGPACDAKFETRYWDYLADFRAGIECENETTLRACVNGHEQLVDCTAQGQGFSCIGGSRPRCGLDFQCDKYEPQNQGFGRPICDGPELWICNAGVQMWVDCRSLGFEKCDPTLRICRPGAMDASNK</sequence>
<evidence type="ECO:0000256" key="1">
    <source>
        <dbReference type="SAM" id="MobiDB-lite"/>
    </source>
</evidence>
<dbReference type="RefSeq" id="WP_136935988.1">
    <property type="nucleotide sequence ID" value="NZ_SSMQ01000109.1"/>
</dbReference>
<gene>
    <name evidence="3" type="ORF">E8A74_48375</name>
</gene>
<proteinExistence type="predicted"/>
<organism evidence="3 4">
    <name type="scientific">Polyangium fumosum</name>
    <dbReference type="NCBI Taxonomy" id="889272"/>
    <lineage>
        <taxon>Bacteria</taxon>
        <taxon>Pseudomonadati</taxon>
        <taxon>Myxococcota</taxon>
        <taxon>Polyangia</taxon>
        <taxon>Polyangiales</taxon>
        <taxon>Polyangiaceae</taxon>
        <taxon>Polyangium</taxon>
    </lineage>
</organism>
<dbReference type="Proteomes" id="UP000309215">
    <property type="component" value="Unassembled WGS sequence"/>
</dbReference>
<feature type="signal peptide" evidence="2">
    <location>
        <begin position="1"/>
        <end position="20"/>
    </location>
</feature>
<comment type="caution">
    <text evidence="3">The sequence shown here is derived from an EMBL/GenBank/DDBJ whole genome shotgun (WGS) entry which is preliminary data.</text>
</comment>
<accession>A0A4U1IKW1</accession>